<dbReference type="EC" id="3.6.1.22" evidence="4"/>
<dbReference type="OrthoDB" id="5417595at2"/>
<evidence type="ECO:0000259" key="3">
    <source>
        <dbReference type="PROSITE" id="PS51462"/>
    </source>
</evidence>
<proteinExistence type="predicted"/>
<evidence type="ECO:0000256" key="1">
    <source>
        <dbReference type="ARBA" id="ARBA00001946"/>
    </source>
</evidence>
<keyword evidence="2 4" id="KW-0378">Hydrolase</keyword>
<dbReference type="SUPFAM" id="SSF55811">
    <property type="entry name" value="Nudix"/>
    <property type="match status" value="1"/>
</dbReference>
<evidence type="ECO:0000256" key="2">
    <source>
        <dbReference type="ARBA" id="ARBA00022801"/>
    </source>
</evidence>
<dbReference type="InterPro" id="IPR015797">
    <property type="entry name" value="NUDIX_hydrolase-like_dom_sf"/>
</dbReference>
<gene>
    <name evidence="4" type="primary">nudC</name>
    <name evidence="4" type="ORF">CUZ56_00641</name>
</gene>
<dbReference type="Pfam" id="PF00293">
    <property type="entry name" value="NUDIX"/>
    <property type="match status" value="1"/>
</dbReference>
<dbReference type="Gene3D" id="2.20.70.10">
    <property type="match status" value="1"/>
</dbReference>
<dbReference type="InterPro" id="IPR029401">
    <property type="entry name" value="Nudix_N"/>
</dbReference>
<sequence>MSIVPTIKFCRECGHTIHFVIPPGDSRLRAVCPACGAIQYQNPINVVGTIPIWNDQVLLCRRNIEPRYGLWTLPAGFLELGETTSEGAARETVEEAGATFNMGALFAVMNVVFAGQVHLFYLAQLTSDRFAPGPESIEARLFSENDIPWEHLAFRTIETALRLYFQDIQQHTLGSTVHTADLIK</sequence>
<dbReference type="PANTHER" id="PTHR43222:SF2">
    <property type="entry name" value="NUDIX HYDROLASE 23, CHLOROPLASTIC"/>
    <property type="match status" value="1"/>
</dbReference>
<dbReference type="PROSITE" id="PS51462">
    <property type="entry name" value="NUDIX"/>
    <property type="match status" value="1"/>
</dbReference>
<evidence type="ECO:0000313" key="4">
    <source>
        <dbReference type="EMBL" id="RUS68154.1"/>
    </source>
</evidence>
<dbReference type="Gene3D" id="3.90.79.10">
    <property type="entry name" value="Nucleoside Triphosphate Pyrophosphohydrolase"/>
    <property type="match status" value="1"/>
</dbReference>
<protein>
    <submittedName>
        <fullName evidence="4">NADH pyrophosphatase</fullName>
        <ecNumber evidence="4">3.6.1.22</ecNumber>
    </submittedName>
</protein>
<accession>A0A433SHL3</accession>
<dbReference type="CDD" id="cd04511">
    <property type="entry name" value="NUDIX_Hydrolase"/>
    <property type="match status" value="1"/>
</dbReference>
<comment type="caution">
    <text evidence="4">The sequence shown here is derived from an EMBL/GenBank/DDBJ whole genome shotgun (WGS) entry which is preliminary data.</text>
</comment>
<keyword evidence="5" id="KW-1185">Reference proteome</keyword>
<dbReference type="Pfam" id="PF14803">
    <property type="entry name" value="Zn_ribbon_Nudix"/>
    <property type="match status" value="1"/>
</dbReference>
<reference evidence="4 5" key="1">
    <citation type="submission" date="2018-01" db="EMBL/GenBank/DDBJ databases">
        <title>Saezia sanguinis gen. nov., sp. nov., in the order Burkholderiales isolated from human blood.</title>
        <authorList>
            <person name="Medina-Pascual M.J."/>
            <person name="Valdezate S."/>
            <person name="Monzon S."/>
            <person name="Cuesta I."/>
            <person name="Carrasco G."/>
            <person name="Villalon P."/>
            <person name="Saez-Nieto J.A."/>
        </authorList>
    </citation>
    <scope>NUCLEOTIDE SEQUENCE [LARGE SCALE GENOMIC DNA]</scope>
    <source>
        <strain evidence="4 5">CNM695-12</strain>
    </source>
</reference>
<evidence type="ECO:0000313" key="5">
    <source>
        <dbReference type="Proteomes" id="UP000286947"/>
    </source>
</evidence>
<dbReference type="EMBL" id="PQSP01000001">
    <property type="protein sequence ID" value="RUS68154.1"/>
    <property type="molecule type" value="Genomic_DNA"/>
</dbReference>
<dbReference type="RefSeq" id="WP_126978081.1">
    <property type="nucleotide sequence ID" value="NZ_PQSP01000001.1"/>
</dbReference>
<dbReference type="PROSITE" id="PS00893">
    <property type="entry name" value="NUDIX_BOX"/>
    <property type="match status" value="1"/>
</dbReference>
<name>A0A433SHL3_9BURK</name>
<dbReference type="InterPro" id="IPR020084">
    <property type="entry name" value="NUDIX_hydrolase_CS"/>
</dbReference>
<dbReference type="GO" id="GO:0016787">
    <property type="term" value="F:hydrolase activity"/>
    <property type="evidence" value="ECO:0007669"/>
    <property type="project" value="UniProtKB-KW"/>
</dbReference>
<dbReference type="InterPro" id="IPR000086">
    <property type="entry name" value="NUDIX_hydrolase_dom"/>
</dbReference>
<dbReference type="PANTHER" id="PTHR43222">
    <property type="entry name" value="NUDIX HYDROLASE 23"/>
    <property type="match status" value="1"/>
</dbReference>
<dbReference type="AlphaFoldDB" id="A0A433SHL3"/>
<comment type="cofactor">
    <cofactor evidence="1">
        <name>Mg(2+)</name>
        <dbReference type="ChEBI" id="CHEBI:18420"/>
    </cofactor>
</comment>
<dbReference type="Proteomes" id="UP000286947">
    <property type="component" value="Unassembled WGS sequence"/>
</dbReference>
<organism evidence="4 5">
    <name type="scientific">Saezia sanguinis</name>
    <dbReference type="NCBI Taxonomy" id="1965230"/>
    <lineage>
        <taxon>Bacteria</taxon>
        <taxon>Pseudomonadati</taxon>
        <taxon>Pseudomonadota</taxon>
        <taxon>Betaproteobacteria</taxon>
        <taxon>Burkholderiales</taxon>
        <taxon>Saeziaceae</taxon>
        <taxon>Saezia</taxon>
    </lineage>
</organism>
<feature type="domain" description="Nudix hydrolase" evidence="3">
    <location>
        <begin position="42"/>
        <end position="165"/>
    </location>
</feature>